<organism evidence="1 2">
    <name type="scientific">Anaerobutyricum hallii DSM 3353</name>
    <dbReference type="NCBI Taxonomy" id="411469"/>
    <lineage>
        <taxon>Bacteria</taxon>
        <taxon>Bacillati</taxon>
        <taxon>Bacillota</taxon>
        <taxon>Clostridia</taxon>
        <taxon>Lachnospirales</taxon>
        <taxon>Lachnospiraceae</taxon>
        <taxon>Anaerobutyricum</taxon>
    </lineage>
</organism>
<comment type="caution">
    <text evidence="1">The sequence shown here is derived from an EMBL/GenBank/DDBJ whole genome shotgun (WGS) entry which is preliminary data.</text>
</comment>
<dbReference type="EMBL" id="ACEP01000081">
    <property type="protein sequence ID" value="EEG36378.1"/>
    <property type="molecule type" value="Genomic_DNA"/>
</dbReference>
<evidence type="ECO:0000313" key="2">
    <source>
        <dbReference type="Proteomes" id="UP000003174"/>
    </source>
</evidence>
<name>C0EWJ8_9FIRM</name>
<evidence type="ECO:0000313" key="1">
    <source>
        <dbReference type="EMBL" id="EEG36378.1"/>
    </source>
</evidence>
<accession>C0EWJ8</accession>
<sequence length="50" mass="6170">MLCFIFIFLFVKNQIIFSLNKFNWKPAILKDIKRLFIIYQIIKLKDIYLT</sequence>
<reference evidence="1 2" key="1">
    <citation type="submission" date="2009-01" db="EMBL/GenBank/DDBJ databases">
        <authorList>
            <person name="Fulton L."/>
            <person name="Clifton S."/>
            <person name="Fulton B."/>
            <person name="Xu J."/>
            <person name="Minx P."/>
            <person name="Pepin K.H."/>
            <person name="Johnson M."/>
            <person name="Bhonagiri V."/>
            <person name="Nash W.E."/>
            <person name="Mardis E.R."/>
            <person name="Wilson R.K."/>
        </authorList>
    </citation>
    <scope>NUCLEOTIDE SEQUENCE [LARGE SCALE GENOMIC DNA]</scope>
    <source>
        <strain evidence="1 2">DSM 3353</strain>
    </source>
</reference>
<reference evidence="1 2" key="2">
    <citation type="submission" date="2009-02" db="EMBL/GenBank/DDBJ databases">
        <title>Draft genome sequence of Eubacterium hallii (DSM 3353).</title>
        <authorList>
            <person name="Sudarsanam P."/>
            <person name="Ley R."/>
            <person name="Guruge J."/>
            <person name="Turnbaugh P.J."/>
            <person name="Mahowald M."/>
            <person name="Liep D."/>
            <person name="Gordon J."/>
        </authorList>
    </citation>
    <scope>NUCLEOTIDE SEQUENCE [LARGE SCALE GENOMIC DNA]</scope>
    <source>
        <strain evidence="1 2">DSM 3353</strain>
    </source>
</reference>
<proteinExistence type="predicted"/>
<dbReference type="Proteomes" id="UP000003174">
    <property type="component" value="Unassembled WGS sequence"/>
</dbReference>
<protein>
    <submittedName>
        <fullName evidence="1">Uncharacterized protein</fullName>
    </submittedName>
</protein>
<dbReference type="AlphaFoldDB" id="C0EWJ8"/>
<gene>
    <name evidence="1" type="ORF">EUBHAL_01787</name>
</gene>